<sequence length="170" mass="19619">MTFLTYLSLMICKNTLFNNQFVLNVLDNVYNIQIVHLTAIHADLNKITNIVGLYSNFETNTCYYKGGDGIMSLDEECDDSNVLNGNDRTCRLEQQFICKDSVCIKPELPILILIQAGDQSIYNNVRLFNYNITYSYNLTMIQILIRMLKYSFQMVKKKQIQNNNVTSPSI</sequence>
<dbReference type="EMBL" id="CAJJDO010000174">
    <property type="protein sequence ID" value="CAD8213101.1"/>
    <property type="molecule type" value="Genomic_DNA"/>
</dbReference>
<dbReference type="OrthoDB" id="536211at2759"/>
<proteinExistence type="predicted"/>
<evidence type="ECO:0000256" key="2">
    <source>
        <dbReference type="ARBA" id="ARBA00022737"/>
    </source>
</evidence>
<dbReference type="NCBIfam" id="TIGR02232">
    <property type="entry name" value="myxo_disulf_rpt"/>
    <property type="match status" value="1"/>
</dbReference>
<dbReference type="AlphaFoldDB" id="A0A8S1YI35"/>
<name>A0A8S1YI35_9CILI</name>
<reference evidence="4" key="1">
    <citation type="submission" date="2021-01" db="EMBL/GenBank/DDBJ databases">
        <authorList>
            <consortium name="Genoscope - CEA"/>
            <person name="William W."/>
        </authorList>
    </citation>
    <scope>NUCLEOTIDE SEQUENCE</scope>
</reference>
<accession>A0A8S1YI35</accession>
<keyword evidence="1" id="KW-0732">Signal</keyword>
<organism evidence="4 5">
    <name type="scientific">Paramecium pentaurelia</name>
    <dbReference type="NCBI Taxonomy" id="43138"/>
    <lineage>
        <taxon>Eukaryota</taxon>
        <taxon>Sar</taxon>
        <taxon>Alveolata</taxon>
        <taxon>Ciliophora</taxon>
        <taxon>Intramacronucleata</taxon>
        <taxon>Oligohymenophorea</taxon>
        <taxon>Peniculida</taxon>
        <taxon>Parameciidae</taxon>
        <taxon>Paramecium</taxon>
    </lineage>
</organism>
<evidence type="ECO:0000313" key="5">
    <source>
        <dbReference type="Proteomes" id="UP000689195"/>
    </source>
</evidence>
<dbReference type="InterPro" id="IPR011936">
    <property type="entry name" value="Myxo_disulph_rpt"/>
</dbReference>
<keyword evidence="5" id="KW-1185">Reference proteome</keyword>
<keyword evidence="2" id="KW-0677">Repeat</keyword>
<evidence type="ECO:0000313" key="4">
    <source>
        <dbReference type="EMBL" id="CAD8213101.1"/>
    </source>
</evidence>
<protein>
    <submittedName>
        <fullName evidence="4">Uncharacterized protein</fullName>
    </submittedName>
</protein>
<evidence type="ECO:0000256" key="3">
    <source>
        <dbReference type="ARBA" id="ARBA00023157"/>
    </source>
</evidence>
<gene>
    <name evidence="4" type="ORF">PPENT_87.1.T1740006</name>
</gene>
<evidence type="ECO:0000256" key="1">
    <source>
        <dbReference type="ARBA" id="ARBA00022729"/>
    </source>
</evidence>
<comment type="caution">
    <text evidence="4">The sequence shown here is derived from an EMBL/GenBank/DDBJ whole genome shotgun (WGS) entry which is preliminary data.</text>
</comment>
<dbReference type="Proteomes" id="UP000689195">
    <property type="component" value="Unassembled WGS sequence"/>
</dbReference>
<keyword evidence="3" id="KW-1015">Disulfide bond</keyword>